<protein>
    <submittedName>
        <fullName evidence="1">Uncharacterized protein</fullName>
    </submittedName>
</protein>
<organism evidence="1 2">
    <name type="scientific">Brachionus plicatilis</name>
    <name type="common">Marine rotifer</name>
    <name type="synonym">Brachionus muelleri</name>
    <dbReference type="NCBI Taxonomy" id="10195"/>
    <lineage>
        <taxon>Eukaryota</taxon>
        <taxon>Metazoa</taxon>
        <taxon>Spiralia</taxon>
        <taxon>Gnathifera</taxon>
        <taxon>Rotifera</taxon>
        <taxon>Eurotatoria</taxon>
        <taxon>Monogononta</taxon>
        <taxon>Pseudotrocha</taxon>
        <taxon>Ploima</taxon>
        <taxon>Brachionidae</taxon>
        <taxon>Brachionus</taxon>
    </lineage>
</organism>
<accession>A0A3M7SG41</accession>
<evidence type="ECO:0000313" key="2">
    <source>
        <dbReference type="Proteomes" id="UP000276133"/>
    </source>
</evidence>
<evidence type="ECO:0000313" key="1">
    <source>
        <dbReference type="EMBL" id="RNA34655.1"/>
    </source>
</evidence>
<dbReference type="EMBL" id="REGN01001440">
    <property type="protein sequence ID" value="RNA34655.1"/>
    <property type="molecule type" value="Genomic_DNA"/>
</dbReference>
<name>A0A3M7SG41_BRAPC</name>
<keyword evidence="2" id="KW-1185">Reference proteome</keyword>
<comment type="caution">
    <text evidence="1">The sequence shown here is derived from an EMBL/GenBank/DDBJ whole genome shotgun (WGS) entry which is preliminary data.</text>
</comment>
<proteinExistence type="predicted"/>
<gene>
    <name evidence="1" type="ORF">BpHYR1_049315</name>
</gene>
<reference evidence="1 2" key="1">
    <citation type="journal article" date="2018" name="Sci. Rep.">
        <title>Genomic signatures of local adaptation to the degree of environmental predictability in rotifers.</title>
        <authorList>
            <person name="Franch-Gras L."/>
            <person name="Hahn C."/>
            <person name="Garcia-Roger E.M."/>
            <person name="Carmona M.J."/>
            <person name="Serra M."/>
            <person name="Gomez A."/>
        </authorList>
    </citation>
    <scope>NUCLEOTIDE SEQUENCE [LARGE SCALE GENOMIC DNA]</scope>
    <source>
        <strain evidence="1">HYR1</strain>
    </source>
</reference>
<dbReference type="AlphaFoldDB" id="A0A3M7SG41"/>
<sequence>MGVETKTLVKFYSKEDWGVIVGVKNVATFFWRTNYVFVRVGSTLSLIGSFFERYIEVDVQYLKINCIHCKMSIENLNIELKPSRYFDKKFSVCIQLHPSKISYRLDTHTFFWPSTKFSEKEFCNENLRHTKKDKAPPTHSWSHSNIVHLLNCDCNHTFQSRKLLDSCSRRPDKSDLLNHCSLNH</sequence>
<dbReference type="Proteomes" id="UP000276133">
    <property type="component" value="Unassembled WGS sequence"/>
</dbReference>